<name>A0ABN2PI67_9MICO</name>
<evidence type="ECO:0000313" key="3">
    <source>
        <dbReference type="Proteomes" id="UP001501343"/>
    </source>
</evidence>
<feature type="region of interest" description="Disordered" evidence="1">
    <location>
        <begin position="190"/>
        <end position="251"/>
    </location>
</feature>
<accession>A0ABN2PI67</accession>
<dbReference type="SUPFAM" id="SSF46785">
    <property type="entry name" value="Winged helix' DNA-binding domain"/>
    <property type="match status" value="1"/>
</dbReference>
<evidence type="ECO:0000313" key="2">
    <source>
        <dbReference type="EMBL" id="GAA1922561.1"/>
    </source>
</evidence>
<evidence type="ECO:0008006" key="4">
    <source>
        <dbReference type="Google" id="ProtNLM"/>
    </source>
</evidence>
<dbReference type="EMBL" id="BAAAOF010000002">
    <property type="protein sequence ID" value="GAA1922561.1"/>
    <property type="molecule type" value="Genomic_DNA"/>
</dbReference>
<sequence length="251" mass="27208">MNTTHDEQSSASDRPLGYWLRAVDGLITREFFTAFEGEGVTRRDWMLLSVLSGDVEIPGLAERIARKGKRLRGLADRGWVEETADGTWALTDEGRAAKERLGSLVDDLRERVAGAVSPEDYATMTASLEAIARELGGDDVDFDADPRRGFGPRFGFGRGRGRGFAFGPGHGFGPGVGHAVPGFGPDARGRGCHGDAPTHLHDHAPHGHKGHRRGRPHGHHDHDGRGERRTERAYERGFDAGFARGRDGSGA</sequence>
<proteinExistence type="predicted"/>
<keyword evidence="3" id="KW-1185">Reference proteome</keyword>
<reference evidence="2 3" key="1">
    <citation type="journal article" date="2019" name="Int. J. Syst. Evol. Microbiol.">
        <title>The Global Catalogue of Microorganisms (GCM) 10K type strain sequencing project: providing services to taxonomists for standard genome sequencing and annotation.</title>
        <authorList>
            <consortium name="The Broad Institute Genomics Platform"/>
            <consortium name="The Broad Institute Genome Sequencing Center for Infectious Disease"/>
            <person name="Wu L."/>
            <person name="Ma J."/>
        </authorList>
    </citation>
    <scope>NUCLEOTIDE SEQUENCE [LARGE SCALE GENOMIC DNA]</scope>
    <source>
        <strain evidence="2 3">JCM 14900</strain>
    </source>
</reference>
<dbReference type="Gene3D" id="1.10.10.10">
    <property type="entry name" value="Winged helix-like DNA-binding domain superfamily/Winged helix DNA-binding domain"/>
    <property type="match status" value="1"/>
</dbReference>
<dbReference type="InterPro" id="IPR036388">
    <property type="entry name" value="WH-like_DNA-bd_sf"/>
</dbReference>
<gene>
    <name evidence="2" type="ORF">GCM10009775_13760</name>
</gene>
<dbReference type="InterPro" id="IPR036390">
    <property type="entry name" value="WH_DNA-bd_sf"/>
</dbReference>
<evidence type="ECO:0000256" key="1">
    <source>
        <dbReference type="SAM" id="MobiDB-lite"/>
    </source>
</evidence>
<organism evidence="2 3">
    <name type="scientific">Microbacterium aoyamense</name>
    <dbReference type="NCBI Taxonomy" id="344166"/>
    <lineage>
        <taxon>Bacteria</taxon>
        <taxon>Bacillati</taxon>
        <taxon>Actinomycetota</taxon>
        <taxon>Actinomycetes</taxon>
        <taxon>Micrococcales</taxon>
        <taxon>Microbacteriaceae</taxon>
        <taxon>Microbacterium</taxon>
    </lineage>
</organism>
<dbReference type="RefSeq" id="WP_248146653.1">
    <property type="nucleotide sequence ID" value="NZ_BAAAOF010000002.1"/>
</dbReference>
<feature type="compositionally biased region" description="Basic residues" evidence="1">
    <location>
        <begin position="206"/>
        <end position="219"/>
    </location>
</feature>
<protein>
    <recommendedName>
        <fullName evidence="4">DNA-binding transcriptional regulator, MarR family</fullName>
    </recommendedName>
</protein>
<feature type="compositionally biased region" description="Basic and acidic residues" evidence="1">
    <location>
        <begin position="190"/>
        <end position="205"/>
    </location>
</feature>
<dbReference type="Proteomes" id="UP001501343">
    <property type="component" value="Unassembled WGS sequence"/>
</dbReference>
<feature type="compositionally biased region" description="Basic and acidic residues" evidence="1">
    <location>
        <begin position="220"/>
        <end position="251"/>
    </location>
</feature>
<comment type="caution">
    <text evidence="2">The sequence shown here is derived from an EMBL/GenBank/DDBJ whole genome shotgun (WGS) entry which is preliminary data.</text>
</comment>